<gene>
    <name evidence="3" type="ORF">JP75_07400</name>
</gene>
<proteinExistence type="predicted"/>
<dbReference type="PANTHER" id="PTHR48081">
    <property type="entry name" value="AB HYDROLASE SUPERFAMILY PROTEIN C4A8.06C"/>
    <property type="match status" value="1"/>
</dbReference>
<feature type="domain" description="BD-FAE-like" evidence="2">
    <location>
        <begin position="48"/>
        <end position="147"/>
    </location>
</feature>
<dbReference type="GO" id="GO:0016787">
    <property type="term" value="F:hydrolase activity"/>
    <property type="evidence" value="ECO:0007669"/>
    <property type="project" value="UniProtKB-KW"/>
</dbReference>
<evidence type="ECO:0000313" key="4">
    <source>
        <dbReference type="Proteomes" id="UP000028981"/>
    </source>
</evidence>
<name>A0A087M3D1_9HYPH</name>
<dbReference type="InterPro" id="IPR050300">
    <property type="entry name" value="GDXG_lipolytic_enzyme"/>
</dbReference>
<dbReference type="SUPFAM" id="SSF53474">
    <property type="entry name" value="alpha/beta-Hydrolases"/>
    <property type="match status" value="1"/>
</dbReference>
<dbReference type="Proteomes" id="UP000028981">
    <property type="component" value="Unassembled WGS sequence"/>
</dbReference>
<dbReference type="EMBL" id="JQGC01000006">
    <property type="protein sequence ID" value="KFL31384.1"/>
    <property type="molecule type" value="Genomic_DNA"/>
</dbReference>
<dbReference type="STRING" id="46914.JP75_07400"/>
<evidence type="ECO:0000313" key="3">
    <source>
        <dbReference type="EMBL" id="KFL31384.1"/>
    </source>
</evidence>
<dbReference type="PANTHER" id="PTHR48081:SF33">
    <property type="entry name" value="KYNURENINE FORMAMIDASE"/>
    <property type="match status" value="1"/>
</dbReference>
<reference evidence="3 4" key="1">
    <citation type="submission" date="2014-08" db="EMBL/GenBank/DDBJ databases">
        <authorList>
            <person name="Hassan Y.I."/>
            <person name="Lepp D."/>
            <person name="Zhou T."/>
        </authorList>
    </citation>
    <scope>NUCLEOTIDE SEQUENCE [LARGE SCALE GENOMIC DNA]</scope>
    <source>
        <strain evidence="3 4">IFO13584</strain>
    </source>
</reference>
<dbReference type="InterPro" id="IPR049492">
    <property type="entry name" value="BD-FAE-like_dom"/>
</dbReference>
<keyword evidence="4" id="KW-1185">Reference proteome</keyword>
<organism evidence="3 4">
    <name type="scientific">Devosia riboflavina</name>
    <dbReference type="NCBI Taxonomy" id="46914"/>
    <lineage>
        <taxon>Bacteria</taxon>
        <taxon>Pseudomonadati</taxon>
        <taxon>Pseudomonadota</taxon>
        <taxon>Alphaproteobacteria</taxon>
        <taxon>Hyphomicrobiales</taxon>
        <taxon>Devosiaceae</taxon>
        <taxon>Devosia</taxon>
    </lineage>
</organism>
<dbReference type="OrthoDB" id="9771666at2"/>
<dbReference type="Pfam" id="PF20434">
    <property type="entry name" value="BD-FAE"/>
    <property type="match status" value="1"/>
</dbReference>
<keyword evidence="1" id="KW-0378">Hydrolase</keyword>
<dbReference type="RefSeq" id="WP_035081064.1">
    <property type="nucleotide sequence ID" value="NZ_JQGC01000006.1"/>
</dbReference>
<protein>
    <recommendedName>
        <fullName evidence="2">BD-FAE-like domain-containing protein</fullName>
    </recommendedName>
</protein>
<dbReference type="InterPro" id="IPR029058">
    <property type="entry name" value="AB_hydrolase_fold"/>
</dbReference>
<dbReference type="Gene3D" id="3.40.50.1820">
    <property type="entry name" value="alpha/beta hydrolase"/>
    <property type="match status" value="1"/>
</dbReference>
<accession>A0A087M3D1</accession>
<dbReference type="AlphaFoldDB" id="A0A087M3D1"/>
<comment type="caution">
    <text evidence="3">The sequence shown here is derived from an EMBL/GenBank/DDBJ whole genome shotgun (WGS) entry which is preliminary data.</text>
</comment>
<evidence type="ECO:0000256" key="1">
    <source>
        <dbReference type="ARBA" id="ARBA00022801"/>
    </source>
</evidence>
<sequence>MTDLFRTRDHVPDFDAISADYRVASAATRAQISHRLDLAYGAEPDERLDIFLPGEGAKAAPIHLFVHGGYWRANRKDDYNFIADVVTSAGAIAAIVDYSLMPKVRMARLVDQVRRAAVWLQENAETFGGDPARISASGHSAGAHLAFYLVGKGPHEPDFAPNVVSSVLLVSGLYDLAPISRSFLQAEIGLTPDEIAQWSPLGATVRADTNLSAVVGALETAPFHEQAKALAAQHGASLATLAGLNHMSIVRALGQPGTPAAAALTALIVGS</sequence>
<evidence type="ECO:0000259" key="2">
    <source>
        <dbReference type="Pfam" id="PF20434"/>
    </source>
</evidence>